<keyword evidence="2" id="KW-1185">Reference proteome</keyword>
<reference evidence="1" key="2">
    <citation type="submission" date="2025-09" db="UniProtKB">
        <authorList>
            <consortium name="EnsemblPlants"/>
        </authorList>
    </citation>
    <scope>IDENTIFICATION</scope>
</reference>
<reference evidence="1" key="1">
    <citation type="submission" date="2021-05" db="EMBL/GenBank/DDBJ databases">
        <authorList>
            <person name="Scholz U."/>
            <person name="Mascher M."/>
            <person name="Fiebig A."/>
        </authorList>
    </citation>
    <scope>NUCLEOTIDE SEQUENCE [LARGE SCALE GENOMIC DNA]</scope>
</reference>
<sequence length="1060" mass="119032">MECNKEEALRAREIAVRKLGSKDFIGAQKIALKAQMLFPKLENISQVLNVCNVHCAAEARVNGEMDWYAILQVEPTADHAIIRKQYLRLAFSLHPDKNCFHGAEDAFKLVGDAHKILCDQTMRSRYDIRRQNASRKAPKQATQQQKKNDTSKHNVPGYVLAFWTICPHCQMRYEYHIRVLNSLIRCLNCSNNFFTYRIEEQYVSTSSSVSTSSQVPAKTFASQQGRPLKLSSAEGTTDVKPRMNVARCNEYMKGQSTPSTDEKANQSRTARGESQFSAMNKDKPSVQPAANERVGGCLIPDTADPGITGRHKSCTEEASAAPNATNVPVKLSSTGANSYMKARINVAQCDIEGHGSAGGEKEANRPDIKRGNVEIRATNQSKFSAQTANRNTGGGWMPGSADLNGADRKNLGKEDASTVRNTAGSPSLRRSARRKQDADGSSSLNSNSKKKQRKNDFPSNADLNLKQIFDENVSNAERQSAPYVSSKVDIREKAKTTDIGDQDNMEAEVTDTVEQDQPCYSEKLSFPDADFFDFEKLRDLNLFAVGQIWAIYDNLDGMPRYYAKIKKFDSSNFKVHLTWLEHVATNESEDKWTHEELPVACGIFSLGKTEISQDRPMFSHVVSWTKGKKRNYEMHPRKGEIWALYKGWNMQWVSDADSHRSYEYEVVEVLSNFSVSAGVTIAPLVRIKGFVSLFATAKDKSETVVPSSELLRFSHSIPFYRTHGNEKVGVPEGFLELDPACLPMDRDAAFSCVTLDSCMSPEKKEGSTFIDLSTCTSPDKKKGSTFIDLSTDSPSSRGKHEDISSEQNTRLQKIPHGPNALGDSSQQNHPSQSICTYPDSDFHNFEECRSCEKFERGQIWALYSDVDNLPKFYGWISKVELEPFKVNLTWLEACPQVEQEKQWLEQDIPVSCGKFKIRNWKTKYETSDTFSHLVSTRQVDATWQVEILPQVGEIWAIYMNWTPDWIPSSSDACEFAIGEIIERPEGSTKISLLTQVKGYTAVFKPRKQKSVLEIPTRENVKFSHRVPSFRLTEESGGKLHGFYELDPASVPDVFLNGDAK</sequence>
<name>A0ACD5WY30_AVESA</name>
<dbReference type="Proteomes" id="UP001732700">
    <property type="component" value="Chromosome 4C"/>
</dbReference>
<evidence type="ECO:0000313" key="2">
    <source>
        <dbReference type="Proteomes" id="UP001732700"/>
    </source>
</evidence>
<protein>
    <submittedName>
        <fullName evidence="1">Uncharacterized protein</fullName>
    </submittedName>
</protein>
<evidence type="ECO:0000313" key="1">
    <source>
        <dbReference type="EnsemblPlants" id="AVESA.00010b.r2.4CG1299530.1.CDS.1"/>
    </source>
</evidence>
<dbReference type="EnsemblPlants" id="AVESA.00010b.r2.4CG1299530.1">
    <property type="protein sequence ID" value="AVESA.00010b.r2.4CG1299530.1.CDS.1"/>
    <property type="gene ID" value="AVESA.00010b.r2.4CG1299530"/>
</dbReference>
<organism evidence="1 2">
    <name type="scientific">Avena sativa</name>
    <name type="common">Oat</name>
    <dbReference type="NCBI Taxonomy" id="4498"/>
    <lineage>
        <taxon>Eukaryota</taxon>
        <taxon>Viridiplantae</taxon>
        <taxon>Streptophyta</taxon>
        <taxon>Embryophyta</taxon>
        <taxon>Tracheophyta</taxon>
        <taxon>Spermatophyta</taxon>
        <taxon>Magnoliopsida</taxon>
        <taxon>Liliopsida</taxon>
        <taxon>Poales</taxon>
        <taxon>Poaceae</taxon>
        <taxon>BOP clade</taxon>
        <taxon>Pooideae</taxon>
        <taxon>Poodae</taxon>
        <taxon>Poeae</taxon>
        <taxon>Poeae Chloroplast Group 1 (Aveneae type)</taxon>
        <taxon>Aveninae</taxon>
        <taxon>Avena</taxon>
    </lineage>
</organism>
<proteinExistence type="predicted"/>
<accession>A0ACD5WY30</accession>